<organism evidence="1 2">
    <name type="scientific">Staurois parvus</name>
    <dbReference type="NCBI Taxonomy" id="386267"/>
    <lineage>
        <taxon>Eukaryota</taxon>
        <taxon>Metazoa</taxon>
        <taxon>Chordata</taxon>
        <taxon>Craniata</taxon>
        <taxon>Vertebrata</taxon>
        <taxon>Euteleostomi</taxon>
        <taxon>Amphibia</taxon>
        <taxon>Batrachia</taxon>
        <taxon>Anura</taxon>
        <taxon>Neobatrachia</taxon>
        <taxon>Ranoidea</taxon>
        <taxon>Ranidae</taxon>
        <taxon>Staurois</taxon>
    </lineage>
</organism>
<dbReference type="Proteomes" id="UP001162483">
    <property type="component" value="Unassembled WGS sequence"/>
</dbReference>
<name>A0ABN9GQC7_9NEOB</name>
<protein>
    <submittedName>
        <fullName evidence="1">Uncharacterized protein</fullName>
    </submittedName>
</protein>
<reference evidence="1" key="1">
    <citation type="submission" date="2023-05" db="EMBL/GenBank/DDBJ databases">
        <authorList>
            <person name="Stuckert A."/>
        </authorList>
    </citation>
    <scope>NUCLEOTIDE SEQUENCE</scope>
</reference>
<dbReference type="EMBL" id="CATNWA010019106">
    <property type="protein sequence ID" value="CAI9611319.1"/>
    <property type="molecule type" value="Genomic_DNA"/>
</dbReference>
<evidence type="ECO:0000313" key="2">
    <source>
        <dbReference type="Proteomes" id="UP001162483"/>
    </source>
</evidence>
<gene>
    <name evidence="1" type="ORF">SPARVUS_LOCUS14528310</name>
</gene>
<sequence>MYTQTHVRTYTQTHTHTCTYTQTHVQIHTCTYTQTHVHAYIDTHTTTLHKKLQYFVVHSQRRVLHSRWRPESTAHTPSFAFTVLSY</sequence>
<proteinExistence type="predicted"/>
<evidence type="ECO:0000313" key="1">
    <source>
        <dbReference type="EMBL" id="CAI9611319.1"/>
    </source>
</evidence>
<comment type="caution">
    <text evidence="1">The sequence shown here is derived from an EMBL/GenBank/DDBJ whole genome shotgun (WGS) entry which is preliminary data.</text>
</comment>
<accession>A0ABN9GQC7</accession>
<keyword evidence="2" id="KW-1185">Reference proteome</keyword>